<evidence type="ECO:0000313" key="3">
    <source>
        <dbReference type="Proteomes" id="UP000031599"/>
    </source>
</evidence>
<accession>A0A0C2D9G3</accession>
<dbReference type="EMBL" id="JMCC02000034">
    <property type="protein sequence ID" value="KIG16642.1"/>
    <property type="molecule type" value="Genomic_DNA"/>
</dbReference>
<dbReference type="Proteomes" id="UP000031599">
    <property type="component" value="Unassembled WGS sequence"/>
</dbReference>
<organism evidence="2 3">
    <name type="scientific">Enhygromyxa salina</name>
    <dbReference type="NCBI Taxonomy" id="215803"/>
    <lineage>
        <taxon>Bacteria</taxon>
        <taxon>Pseudomonadati</taxon>
        <taxon>Myxococcota</taxon>
        <taxon>Polyangia</taxon>
        <taxon>Nannocystales</taxon>
        <taxon>Nannocystaceae</taxon>
        <taxon>Enhygromyxa</taxon>
    </lineage>
</organism>
<feature type="region of interest" description="Disordered" evidence="1">
    <location>
        <begin position="18"/>
        <end position="43"/>
    </location>
</feature>
<evidence type="ECO:0000256" key="1">
    <source>
        <dbReference type="SAM" id="MobiDB-lite"/>
    </source>
</evidence>
<reference evidence="2 3" key="1">
    <citation type="submission" date="2014-12" db="EMBL/GenBank/DDBJ databases">
        <title>Genome assembly of Enhygromyxa salina DSM 15201.</title>
        <authorList>
            <person name="Sharma G."/>
            <person name="Subramanian S."/>
        </authorList>
    </citation>
    <scope>NUCLEOTIDE SEQUENCE [LARGE SCALE GENOMIC DNA]</scope>
    <source>
        <strain evidence="2 3">DSM 15201</strain>
    </source>
</reference>
<name>A0A0C2D9G3_9BACT</name>
<dbReference type="AlphaFoldDB" id="A0A0C2D9G3"/>
<comment type="caution">
    <text evidence="2">The sequence shown here is derived from an EMBL/GenBank/DDBJ whole genome shotgun (WGS) entry which is preliminary data.</text>
</comment>
<sequence length="43" mass="4672">MDSLARWHGAQDAVRIELAGDQSPRSGSNKLVLERRAGAKAPR</sequence>
<gene>
    <name evidence="2" type="ORF">DB30_04261</name>
</gene>
<protein>
    <submittedName>
        <fullName evidence="2">Uncharacterized protein</fullName>
    </submittedName>
</protein>
<evidence type="ECO:0000313" key="2">
    <source>
        <dbReference type="EMBL" id="KIG16642.1"/>
    </source>
</evidence>
<proteinExistence type="predicted"/>